<dbReference type="AlphaFoldDB" id="A0A430AK89"/>
<dbReference type="InterPro" id="IPR010982">
    <property type="entry name" value="Lambda_DNA-bd_dom_sf"/>
</dbReference>
<keyword evidence="5" id="KW-1185">Reference proteome</keyword>
<dbReference type="Proteomes" id="UP000288669">
    <property type="component" value="Unassembled WGS sequence"/>
</dbReference>
<dbReference type="Gene3D" id="1.10.260.40">
    <property type="entry name" value="lambda repressor-like DNA-binding domains"/>
    <property type="match status" value="1"/>
</dbReference>
<evidence type="ECO:0000256" key="2">
    <source>
        <dbReference type="SAM" id="Phobius"/>
    </source>
</evidence>
<dbReference type="SUPFAM" id="SSF47413">
    <property type="entry name" value="lambda repressor-like DNA-binding domains"/>
    <property type="match status" value="1"/>
</dbReference>
<keyword evidence="2" id="KW-0472">Membrane</keyword>
<dbReference type="PANTHER" id="PTHR46558:SF15">
    <property type="entry name" value="HELIX-TURN-HELIX DOMAIN PROTEIN"/>
    <property type="match status" value="1"/>
</dbReference>
<feature type="transmembrane region" description="Helical" evidence="2">
    <location>
        <begin position="163"/>
        <end position="188"/>
    </location>
</feature>
<evidence type="ECO:0000259" key="3">
    <source>
        <dbReference type="PROSITE" id="PS50943"/>
    </source>
</evidence>
<dbReference type="Pfam" id="PF01381">
    <property type="entry name" value="HTH_3"/>
    <property type="match status" value="1"/>
</dbReference>
<proteinExistence type="predicted"/>
<dbReference type="OrthoDB" id="4427456at2"/>
<dbReference type="SMART" id="SM00530">
    <property type="entry name" value="HTH_XRE"/>
    <property type="match status" value="1"/>
</dbReference>
<reference evidence="4 5" key="1">
    <citation type="submission" date="2017-05" db="EMBL/GenBank/DDBJ databases">
        <title>Vagococcus spp. assemblies.</title>
        <authorList>
            <person name="Gulvik C.A."/>
        </authorList>
    </citation>
    <scope>NUCLEOTIDE SEQUENCE [LARGE SCALE GENOMIC DNA]</scope>
    <source>
        <strain evidence="4 5">DSM 24756</strain>
    </source>
</reference>
<evidence type="ECO:0000313" key="4">
    <source>
        <dbReference type="EMBL" id="RSU08488.1"/>
    </source>
</evidence>
<feature type="domain" description="HTH cro/C1-type" evidence="3">
    <location>
        <begin position="7"/>
        <end position="61"/>
    </location>
</feature>
<dbReference type="GO" id="GO:0003677">
    <property type="term" value="F:DNA binding"/>
    <property type="evidence" value="ECO:0007669"/>
    <property type="project" value="UniProtKB-KW"/>
</dbReference>
<protein>
    <submittedName>
        <fullName evidence="4">Transcriptional regulator</fullName>
    </submittedName>
</protein>
<organism evidence="4 5">
    <name type="scientific">Vagococcus entomophilus</name>
    <dbReference type="NCBI Taxonomy" id="1160095"/>
    <lineage>
        <taxon>Bacteria</taxon>
        <taxon>Bacillati</taxon>
        <taxon>Bacillota</taxon>
        <taxon>Bacilli</taxon>
        <taxon>Lactobacillales</taxon>
        <taxon>Enterococcaceae</taxon>
        <taxon>Vagococcus</taxon>
    </lineage>
</organism>
<dbReference type="PANTHER" id="PTHR46558">
    <property type="entry name" value="TRACRIPTIONAL REGULATORY PROTEIN-RELATED-RELATED"/>
    <property type="match status" value="1"/>
</dbReference>
<dbReference type="InterPro" id="IPR001387">
    <property type="entry name" value="Cro/C1-type_HTH"/>
</dbReference>
<dbReference type="PROSITE" id="PS50943">
    <property type="entry name" value="HTH_CROC1"/>
    <property type="match status" value="1"/>
</dbReference>
<name>A0A430AK89_9ENTE</name>
<gene>
    <name evidence="4" type="ORF">CBF30_04415</name>
</gene>
<keyword evidence="2" id="KW-0812">Transmembrane</keyword>
<keyword evidence="1" id="KW-0238">DNA-binding</keyword>
<accession>A0A430AK89</accession>
<feature type="transmembrane region" description="Helical" evidence="2">
    <location>
        <begin position="84"/>
        <end position="103"/>
    </location>
</feature>
<comment type="caution">
    <text evidence="4">The sequence shown here is derived from an EMBL/GenBank/DDBJ whole genome shotgun (WGS) entry which is preliminary data.</text>
</comment>
<sequence>MNLSKQIQTKRKKFNLSQEDLSKKLFVSRQTISNWENGKSYPDVQNLLLLSNIFNVSLDELVKGDIEIMKKEVINAEMDKYTKIMIVFIVLAMLSIGPSLLYLSGYWSFLPPFLLWLIGMCASVKVEKLKKNANIKTYKEILAFTKNQDLDAVKKEQNKYKDFATVSLIVILFVILAALLALISIYFFQG</sequence>
<dbReference type="EMBL" id="NGJZ01000001">
    <property type="protein sequence ID" value="RSU08488.1"/>
    <property type="molecule type" value="Genomic_DNA"/>
</dbReference>
<keyword evidence="2" id="KW-1133">Transmembrane helix</keyword>
<evidence type="ECO:0000313" key="5">
    <source>
        <dbReference type="Proteomes" id="UP000288669"/>
    </source>
</evidence>
<dbReference type="CDD" id="cd00093">
    <property type="entry name" value="HTH_XRE"/>
    <property type="match status" value="1"/>
</dbReference>
<evidence type="ECO:0000256" key="1">
    <source>
        <dbReference type="ARBA" id="ARBA00023125"/>
    </source>
</evidence>